<dbReference type="RefSeq" id="WP_006554833.1">
    <property type="nucleotide sequence ID" value="NZ_AHBW01000076.1"/>
</dbReference>
<dbReference type="PATRIC" id="fig|1114960.4.peg.5053"/>
<evidence type="ECO:0000256" key="1">
    <source>
        <dbReference type="SAM" id="MobiDB-lite"/>
    </source>
</evidence>
<protein>
    <submittedName>
        <fullName evidence="2">Uncharacterized protein</fullName>
    </submittedName>
</protein>
<dbReference type="AlphaFoldDB" id="H0JYV7"/>
<gene>
    <name evidence="2" type="ORF">AK37_24781</name>
</gene>
<dbReference type="Proteomes" id="UP000005064">
    <property type="component" value="Unassembled WGS sequence"/>
</dbReference>
<evidence type="ECO:0000313" key="2">
    <source>
        <dbReference type="EMBL" id="EHK80338.1"/>
    </source>
</evidence>
<name>H0JYV7_9NOCA</name>
<feature type="region of interest" description="Disordered" evidence="1">
    <location>
        <begin position="1"/>
        <end position="20"/>
    </location>
</feature>
<evidence type="ECO:0000313" key="3">
    <source>
        <dbReference type="Proteomes" id="UP000005064"/>
    </source>
</evidence>
<reference evidence="2 3" key="1">
    <citation type="submission" date="2011-12" db="EMBL/GenBank/DDBJ databases">
        <authorList>
            <person name="Kriszt B."/>
            <person name="Tancsics A."/>
            <person name="Cserhati M."/>
            <person name="Toth A."/>
            <person name="Nagy I."/>
            <person name="Horvath B."/>
            <person name="Tamura T."/>
            <person name="Kukolya J."/>
            <person name="Szoboszlay S."/>
        </authorList>
    </citation>
    <scope>NUCLEOTIDE SEQUENCE [LARGE SCALE GENOMIC DNA]</scope>
    <source>
        <strain evidence="2 3">AK37</strain>
    </source>
</reference>
<sequence length="80" mass="8970">MAAALPATSTTSETDDRDRLERELAMLADVRRRIAASDPSLRIPTTTVDRILDDYLQLPERLQSVPDCEQTADPVEENSR</sequence>
<accession>H0JYV7</accession>
<proteinExistence type="predicted"/>
<organism evidence="2 3">
    <name type="scientific">Rhodococcus pyridinivorans AK37</name>
    <dbReference type="NCBI Taxonomy" id="1114960"/>
    <lineage>
        <taxon>Bacteria</taxon>
        <taxon>Bacillati</taxon>
        <taxon>Actinomycetota</taxon>
        <taxon>Actinomycetes</taxon>
        <taxon>Mycobacteriales</taxon>
        <taxon>Nocardiaceae</taxon>
        <taxon>Rhodococcus</taxon>
    </lineage>
</organism>
<dbReference type="EMBL" id="AHBW01000076">
    <property type="protein sequence ID" value="EHK80338.1"/>
    <property type="molecule type" value="Genomic_DNA"/>
</dbReference>
<comment type="caution">
    <text evidence="2">The sequence shown here is derived from an EMBL/GenBank/DDBJ whole genome shotgun (WGS) entry which is preliminary data.</text>
</comment>